<sequence length="80" mass="9225">MKKNTLAKRVVIIFLVINIVIFNHVIQASSESFVPDQGSRRELRTRSKAPSPPKLRPNLQFNPPVILRYPPPPPRTHKLY</sequence>
<proteinExistence type="predicted"/>
<gene>
    <name evidence="2" type="ORF">CTI12_AA048230</name>
</gene>
<protein>
    <submittedName>
        <fullName evidence="2">Uncharacterized protein</fullName>
    </submittedName>
</protein>
<dbReference type="EMBL" id="PKPP01000232">
    <property type="protein sequence ID" value="PWA95579.1"/>
    <property type="molecule type" value="Genomic_DNA"/>
</dbReference>
<dbReference type="AlphaFoldDB" id="A0A2U1QC48"/>
<dbReference type="Proteomes" id="UP000245207">
    <property type="component" value="Unassembled WGS sequence"/>
</dbReference>
<evidence type="ECO:0000256" key="1">
    <source>
        <dbReference type="SAM" id="MobiDB-lite"/>
    </source>
</evidence>
<comment type="caution">
    <text evidence="2">The sequence shown here is derived from an EMBL/GenBank/DDBJ whole genome shotgun (WGS) entry which is preliminary data.</text>
</comment>
<keyword evidence="3" id="KW-1185">Reference proteome</keyword>
<evidence type="ECO:0000313" key="2">
    <source>
        <dbReference type="EMBL" id="PWA95579.1"/>
    </source>
</evidence>
<reference evidence="2 3" key="1">
    <citation type="journal article" date="2018" name="Mol. Plant">
        <title>The genome of Artemisia annua provides insight into the evolution of Asteraceae family and artemisinin biosynthesis.</title>
        <authorList>
            <person name="Shen Q."/>
            <person name="Zhang L."/>
            <person name="Liao Z."/>
            <person name="Wang S."/>
            <person name="Yan T."/>
            <person name="Shi P."/>
            <person name="Liu M."/>
            <person name="Fu X."/>
            <person name="Pan Q."/>
            <person name="Wang Y."/>
            <person name="Lv Z."/>
            <person name="Lu X."/>
            <person name="Zhang F."/>
            <person name="Jiang W."/>
            <person name="Ma Y."/>
            <person name="Chen M."/>
            <person name="Hao X."/>
            <person name="Li L."/>
            <person name="Tang Y."/>
            <person name="Lv G."/>
            <person name="Zhou Y."/>
            <person name="Sun X."/>
            <person name="Brodelius P.E."/>
            <person name="Rose J.K.C."/>
            <person name="Tang K."/>
        </authorList>
    </citation>
    <scope>NUCLEOTIDE SEQUENCE [LARGE SCALE GENOMIC DNA]</scope>
    <source>
        <strain evidence="3">cv. Huhao1</strain>
        <tissue evidence="2">Leaf</tissue>
    </source>
</reference>
<feature type="region of interest" description="Disordered" evidence="1">
    <location>
        <begin position="32"/>
        <end position="80"/>
    </location>
</feature>
<organism evidence="2 3">
    <name type="scientific">Artemisia annua</name>
    <name type="common">Sweet wormwood</name>
    <dbReference type="NCBI Taxonomy" id="35608"/>
    <lineage>
        <taxon>Eukaryota</taxon>
        <taxon>Viridiplantae</taxon>
        <taxon>Streptophyta</taxon>
        <taxon>Embryophyta</taxon>
        <taxon>Tracheophyta</taxon>
        <taxon>Spermatophyta</taxon>
        <taxon>Magnoliopsida</taxon>
        <taxon>eudicotyledons</taxon>
        <taxon>Gunneridae</taxon>
        <taxon>Pentapetalae</taxon>
        <taxon>asterids</taxon>
        <taxon>campanulids</taxon>
        <taxon>Asterales</taxon>
        <taxon>Asteraceae</taxon>
        <taxon>Asteroideae</taxon>
        <taxon>Anthemideae</taxon>
        <taxon>Artemisiinae</taxon>
        <taxon>Artemisia</taxon>
    </lineage>
</organism>
<evidence type="ECO:0000313" key="3">
    <source>
        <dbReference type="Proteomes" id="UP000245207"/>
    </source>
</evidence>
<name>A0A2U1QC48_ARTAN</name>
<accession>A0A2U1QC48</accession>